<gene>
    <name evidence="2" type="ORF">B0H15DRAFT_899899</name>
</gene>
<feature type="compositionally biased region" description="Gly residues" evidence="1">
    <location>
        <begin position="264"/>
        <end position="274"/>
    </location>
</feature>
<evidence type="ECO:0000313" key="3">
    <source>
        <dbReference type="Proteomes" id="UP001222325"/>
    </source>
</evidence>
<keyword evidence="3" id="KW-1185">Reference proteome</keyword>
<feature type="compositionally biased region" description="Basic residues" evidence="1">
    <location>
        <begin position="292"/>
        <end position="302"/>
    </location>
</feature>
<evidence type="ECO:0000313" key="2">
    <source>
        <dbReference type="EMBL" id="KAJ7099909.1"/>
    </source>
</evidence>
<feature type="region of interest" description="Disordered" evidence="1">
    <location>
        <begin position="253"/>
        <end position="322"/>
    </location>
</feature>
<feature type="region of interest" description="Disordered" evidence="1">
    <location>
        <begin position="106"/>
        <end position="145"/>
    </location>
</feature>
<feature type="compositionally biased region" description="Polar residues" evidence="1">
    <location>
        <begin position="77"/>
        <end position="86"/>
    </location>
</feature>
<reference evidence="2" key="1">
    <citation type="submission" date="2023-03" db="EMBL/GenBank/DDBJ databases">
        <title>Massive genome expansion in bonnet fungi (Mycena s.s.) driven by repeated elements and novel gene families across ecological guilds.</title>
        <authorList>
            <consortium name="Lawrence Berkeley National Laboratory"/>
            <person name="Harder C.B."/>
            <person name="Miyauchi S."/>
            <person name="Viragh M."/>
            <person name="Kuo A."/>
            <person name="Thoen E."/>
            <person name="Andreopoulos B."/>
            <person name="Lu D."/>
            <person name="Skrede I."/>
            <person name="Drula E."/>
            <person name="Henrissat B."/>
            <person name="Morin E."/>
            <person name="Kohler A."/>
            <person name="Barry K."/>
            <person name="LaButti K."/>
            <person name="Morin E."/>
            <person name="Salamov A."/>
            <person name="Lipzen A."/>
            <person name="Mereny Z."/>
            <person name="Hegedus B."/>
            <person name="Baldrian P."/>
            <person name="Stursova M."/>
            <person name="Weitz H."/>
            <person name="Taylor A."/>
            <person name="Grigoriev I.V."/>
            <person name="Nagy L.G."/>
            <person name="Martin F."/>
            <person name="Kauserud H."/>
        </authorList>
    </citation>
    <scope>NUCLEOTIDE SEQUENCE</scope>
    <source>
        <strain evidence="2">CBHHK173m</strain>
    </source>
</reference>
<evidence type="ECO:0000256" key="1">
    <source>
        <dbReference type="SAM" id="MobiDB-lite"/>
    </source>
</evidence>
<organism evidence="2 3">
    <name type="scientific">Mycena belliarum</name>
    <dbReference type="NCBI Taxonomy" id="1033014"/>
    <lineage>
        <taxon>Eukaryota</taxon>
        <taxon>Fungi</taxon>
        <taxon>Dikarya</taxon>
        <taxon>Basidiomycota</taxon>
        <taxon>Agaricomycotina</taxon>
        <taxon>Agaricomycetes</taxon>
        <taxon>Agaricomycetidae</taxon>
        <taxon>Agaricales</taxon>
        <taxon>Marasmiineae</taxon>
        <taxon>Mycenaceae</taxon>
        <taxon>Mycena</taxon>
    </lineage>
</organism>
<comment type="caution">
    <text evidence="2">The sequence shown here is derived from an EMBL/GenBank/DDBJ whole genome shotgun (WGS) entry which is preliminary data.</text>
</comment>
<protein>
    <submittedName>
        <fullName evidence="2">Uncharacterized protein</fullName>
    </submittedName>
</protein>
<sequence>MMHTATPASDSVSASASTRLFSLATLDWCPATPESAHHTTVASYHSSALAPAQSLSCIPLRSGSHNPRPASRPYHLPSSTPNNTAPHNVASARTFSLSTTTFTPFPLAPLPPSSAPPRSLEPNDICPDPRRTAEQTLPPKRARRPRAGNELIPSIYRPHVPADRRVLMWTSPGSFAIHDRFLKLGIGPDLQARIYQGLLRSTSEPTRDTYGAGLLRYHQFCDRYQINEGARMPADRLLLAAFIADALGTCGGKCQGSPRSGPRSGSGSGSGSGLRSGPRPRLRSDLRPSPRSLRRSPRRSLRPRSPAPATPPELRFRIPRGL</sequence>
<dbReference type="AlphaFoldDB" id="A0AAD6XXK0"/>
<accession>A0AAD6XXK0</accession>
<name>A0AAD6XXK0_9AGAR</name>
<feature type="region of interest" description="Disordered" evidence="1">
    <location>
        <begin position="59"/>
        <end position="88"/>
    </location>
</feature>
<dbReference type="Proteomes" id="UP001222325">
    <property type="component" value="Unassembled WGS sequence"/>
</dbReference>
<feature type="compositionally biased region" description="Pro residues" evidence="1">
    <location>
        <begin position="106"/>
        <end position="115"/>
    </location>
</feature>
<proteinExistence type="predicted"/>
<dbReference type="EMBL" id="JARJCN010000006">
    <property type="protein sequence ID" value="KAJ7099909.1"/>
    <property type="molecule type" value="Genomic_DNA"/>
</dbReference>